<dbReference type="SUPFAM" id="SSF56059">
    <property type="entry name" value="Glutathione synthetase ATP-binding domain-like"/>
    <property type="match status" value="1"/>
</dbReference>
<proteinExistence type="predicted"/>
<dbReference type="Pfam" id="PF14398">
    <property type="entry name" value="ATPgrasp_YheCD"/>
    <property type="match status" value="1"/>
</dbReference>
<organism evidence="2 3">
    <name type="scientific">Paenibacillus ginsengarvi</name>
    <dbReference type="NCBI Taxonomy" id="400777"/>
    <lineage>
        <taxon>Bacteria</taxon>
        <taxon>Bacillati</taxon>
        <taxon>Bacillota</taxon>
        <taxon>Bacilli</taxon>
        <taxon>Bacillales</taxon>
        <taxon>Paenibacillaceae</taxon>
        <taxon>Paenibacillus</taxon>
    </lineage>
</organism>
<evidence type="ECO:0000313" key="2">
    <source>
        <dbReference type="EMBL" id="RKN80444.1"/>
    </source>
</evidence>
<dbReference type="Proteomes" id="UP000282311">
    <property type="component" value="Unassembled WGS sequence"/>
</dbReference>
<name>A0A3B0C788_9BACL</name>
<comment type="caution">
    <text evidence="2">The sequence shown here is derived from an EMBL/GenBank/DDBJ whole genome shotgun (WGS) entry which is preliminary data.</text>
</comment>
<feature type="region of interest" description="Disordered" evidence="1">
    <location>
        <begin position="1"/>
        <end position="47"/>
    </location>
</feature>
<dbReference type="AlphaFoldDB" id="A0A3B0C788"/>
<sequence length="266" mass="29510">MEQDLQEEGKEANIASAEQAAELSEIPQPAAADASAPPASEQEEKATISRQVASKWVKTSVLQQDGRVARYIPETHLFSPAHLGSMLSRYGRVVMKPVVGTGGSGVVMIIKSGSSYTVRHRRKIRRFGSFSAMQAFVNGIRRRRSYLVQRGISLATIGGRPIDYRVKMVKEHGGWVTRAMVGRLANPGMFVTNLCRGGTMLSSTQGISRSLSSKLVRRKKAEMRDVTRTCIQLLERHFPGVGQLGFDYGFDRSGRMWIFEVNTRPH</sequence>
<dbReference type="InterPro" id="IPR026838">
    <property type="entry name" value="YheC/D"/>
</dbReference>
<accession>A0A3B0C788</accession>
<feature type="compositionally biased region" description="Low complexity" evidence="1">
    <location>
        <begin position="25"/>
        <end position="40"/>
    </location>
</feature>
<keyword evidence="3" id="KW-1185">Reference proteome</keyword>
<dbReference type="Gene3D" id="3.30.470.20">
    <property type="entry name" value="ATP-grasp fold, B domain"/>
    <property type="match status" value="1"/>
</dbReference>
<evidence type="ECO:0000256" key="1">
    <source>
        <dbReference type="SAM" id="MobiDB-lite"/>
    </source>
</evidence>
<evidence type="ECO:0000313" key="3">
    <source>
        <dbReference type="Proteomes" id="UP000282311"/>
    </source>
</evidence>
<protein>
    <submittedName>
        <fullName evidence="2">YheC/YheD family protein</fullName>
    </submittedName>
</protein>
<dbReference type="EMBL" id="RBAH01000015">
    <property type="protein sequence ID" value="RKN80444.1"/>
    <property type="molecule type" value="Genomic_DNA"/>
</dbReference>
<dbReference type="RefSeq" id="WP_120749143.1">
    <property type="nucleotide sequence ID" value="NZ_RBAH01000015.1"/>
</dbReference>
<gene>
    <name evidence="2" type="ORF">D7M11_20080</name>
</gene>
<reference evidence="2 3" key="1">
    <citation type="journal article" date="2007" name="Int. J. Syst. Evol. Microbiol.">
        <title>Paenibacillus ginsengarvi sp. nov., isolated from soil from ginseng cultivation.</title>
        <authorList>
            <person name="Yoon M.H."/>
            <person name="Ten L.N."/>
            <person name="Im W.T."/>
        </authorList>
    </citation>
    <scope>NUCLEOTIDE SEQUENCE [LARGE SCALE GENOMIC DNA]</scope>
    <source>
        <strain evidence="2 3">KCTC 13059</strain>
    </source>
</reference>
<dbReference type="OrthoDB" id="7869153at2"/>